<dbReference type="EMBL" id="LR797188">
    <property type="protein sequence ID" value="CAB4192570.1"/>
    <property type="molecule type" value="Genomic_DNA"/>
</dbReference>
<reference evidence="8" key="1">
    <citation type="submission" date="2020-05" db="EMBL/GenBank/DDBJ databases">
        <authorList>
            <person name="Chiriac C."/>
            <person name="Salcher M."/>
            <person name="Ghai R."/>
            <person name="Kavagutti S V."/>
        </authorList>
    </citation>
    <scope>NUCLEOTIDE SEQUENCE</scope>
</reference>
<evidence type="ECO:0000313" key="8">
    <source>
        <dbReference type="EMBL" id="CAB4192570.1"/>
    </source>
</evidence>
<feature type="compositionally biased region" description="Polar residues" evidence="1">
    <location>
        <begin position="52"/>
        <end position="66"/>
    </location>
</feature>
<evidence type="ECO:0000313" key="3">
    <source>
        <dbReference type="EMBL" id="CAB4151049.1"/>
    </source>
</evidence>
<evidence type="ECO:0000313" key="5">
    <source>
        <dbReference type="EMBL" id="CAB4179805.1"/>
    </source>
</evidence>
<evidence type="ECO:0000313" key="7">
    <source>
        <dbReference type="EMBL" id="CAB4189012.1"/>
    </source>
</evidence>
<dbReference type="EMBL" id="LR796983">
    <property type="protein sequence ID" value="CAB4179805.1"/>
    <property type="molecule type" value="Genomic_DNA"/>
</dbReference>
<dbReference type="EMBL" id="LR797131">
    <property type="protein sequence ID" value="CAB4189012.1"/>
    <property type="molecule type" value="Genomic_DNA"/>
</dbReference>
<dbReference type="EMBL" id="LR798431">
    <property type="protein sequence ID" value="CAB5231552.1"/>
    <property type="molecule type" value="Genomic_DNA"/>
</dbReference>
<feature type="region of interest" description="Disordered" evidence="1">
    <location>
        <begin position="52"/>
        <end position="78"/>
    </location>
</feature>
<evidence type="ECO:0000313" key="4">
    <source>
        <dbReference type="EMBL" id="CAB4174357.1"/>
    </source>
</evidence>
<evidence type="ECO:0000313" key="10">
    <source>
        <dbReference type="EMBL" id="CAB5231552.1"/>
    </source>
</evidence>
<proteinExistence type="predicted"/>
<sequence>MAENTIFSVEEVLQLEARVSAIETMINSLTQMLAVGGVNISVPELSSSITLSGTSNTSINITNRPQGENDGVKPTPPPTTIVNDNINKNTLTITQGNTPASSILAKIPNVVGSNKNYVFINKVGDRQDYITVKADDQTGYSFNVTLVGVPTTDIYQVDKIQSQIPLAGTFATPNSYITVNYYTYVGGSTRRMVPE</sequence>
<accession>A0A6J5R5I6</accession>
<dbReference type="EMBL" id="LR797080">
    <property type="protein sequence ID" value="CAB4185348.1"/>
    <property type="molecule type" value="Genomic_DNA"/>
</dbReference>
<evidence type="ECO:0000313" key="9">
    <source>
        <dbReference type="EMBL" id="CAB4217860.1"/>
    </source>
</evidence>
<protein>
    <submittedName>
        <fullName evidence="8">Uncharacterized protein</fullName>
    </submittedName>
</protein>
<dbReference type="EMBL" id="LR797455">
    <property type="protein sequence ID" value="CAB4217860.1"/>
    <property type="molecule type" value="Genomic_DNA"/>
</dbReference>
<dbReference type="EMBL" id="LR796457">
    <property type="protein sequence ID" value="CAB4145523.1"/>
    <property type="molecule type" value="Genomic_DNA"/>
</dbReference>
<evidence type="ECO:0000256" key="1">
    <source>
        <dbReference type="SAM" id="MobiDB-lite"/>
    </source>
</evidence>
<name>A0A6J5R5I6_9CAUD</name>
<gene>
    <name evidence="5" type="ORF">UFOVP1032_107</name>
    <name evidence="6" type="ORF">UFOVP1125_23</name>
    <name evidence="7" type="ORF">UFOVP1173_121</name>
    <name evidence="8" type="ORF">UFOVP1241_39</name>
    <name evidence="9" type="ORF">UFOVP1491_107</name>
    <name evidence="10" type="ORF">UFOVP1579_107</name>
    <name evidence="2" type="ORF">UFOVP485_14</name>
    <name evidence="3" type="ORF">UFOVP575_118</name>
    <name evidence="4" type="ORF">UFOVP963_42</name>
</gene>
<evidence type="ECO:0000313" key="2">
    <source>
        <dbReference type="EMBL" id="CAB4145523.1"/>
    </source>
</evidence>
<organism evidence="8">
    <name type="scientific">uncultured Caudovirales phage</name>
    <dbReference type="NCBI Taxonomy" id="2100421"/>
    <lineage>
        <taxon>Viruses</taxon>
        <taxon>Duplodnaviria</taxon>
        <taxon>Heunggongvirae</taxon>
        <taxon>Uroviricota</taxon>
        <taxon>Caudoviricetes</taxon>
        <taxon>Peduoviridae</taxon>
        <taxon>Maltschvirus</taxon>
        <taxon>Maltschvirus maltsch</taxon>
    </lineage>
</organism>
<dbReference type="EMBL" id="LR796551">
    <property type="protein sequence ID" value="CAB4151049.1"/>
    <property type="molecule type" value="Genomic_DNA"/>
</dbReference>
<dbReference type="EMBL" id="LR796915">
    <property type="protein sequence ID" value="CAB4174357.1"/>
    <property type="molecule type" value="Genomic_DNA"/>
</dbReference>
<evidence type="ECO:0000313" key="6">
    <source>
        <dbReference type="EMBL" id="CAB4185348.1"/>
    </source>
</evidence>